<evidence type="ECO:0000313" key="2">
    <source>
        <dbReference type="Proteomes" id="UP000184518"/>
    </source>
</evidence>
<gene>
    <name evidence="1" type="ORF">SAMN05443633_105147</name>
</gene>
<proteinExistence type="predicted"/>
<dbReference type="EMBL" id="FQUT01000005">
    <property type="protein sequence ID" value="SHF61823.1"/>
    <property type="molecule type" value="Genomic_DNA"/>
</dbReference>
<dbReference type="STRING" id="1416778.SAMN05443633_105147"/>
<dbReference type="AlphaFoldDB" id="A0A1M5D415"/>
<sequence>MKSFEKSEGLIFRPFQNALAVSDSQHHGINRLVKLSLVVEGKVIKYYKHFKLTQSTQKHHEFILTLAHDTLGERQTHTLEEANKFLGKKINSCHFV</sequence>
<protein>
    <submittedName>
        <fullName evidence="1">Uncharacterized protein</fullName>
    </submittedName>
</protein>
<dbReference type="Proteomes" id="UP000184518">
    <property type="component" value="Unassembled WGS sequence"/>
</dbReference>
<keyword evidence="2" id="KW-1185">Reference proteome</keyword>
<name>A0A1M5D415_9FLAO</name>
<accession>A0A1M5D415</accession>
<evidence type="ECO:0000313" key="1">
    <source>
        <dbReference type="EMBL" id="SHF61823.1"/>
    </source>
</evidence>
<organism evidence="1 2">
    <name type="scientific">Chryseobacterium arachidis</name>
    <dbReference type="NCBI Taxonomy" id="1416778"/>
    <lineage>
        <taxon>Bacteria</taxon>
        <taxon>Pseudomonadati</taxon>
        <taxon>Bacteroidota</taxon>
        <taxon>Flavobacteriia</taxon>
        <taxon>Flavobacteriales</taxon>
        <taxon>Weeksellaceae</taxon>
        <taxon>Chryseobacterium group</taxon>
        <taxon>Chryseobacterium</taxon>
    </lineage>
</organism>
<reference evidence="2" key="1">
    <citation type="submission" date="2016-11" db="EMBL/GenBank/DDBJ databases">
        <authorList>
            <person name="Varghese N."/>
            <person name="Submissions S."/>
        </authorList>
    </citation>
    <scope>NUCLEOTIDE SEQUENCE [LARGE SCALE GENOMIC DNA]</scope>
    <source>
        <strain evidence="2">DSM 27619</strain>
    </source>
</reference>